<feature type="binding site" evidence="1">
    <location>
        <position position="20"/>
    </location>
    <ligand>
        <name>Zn(2+)</name>
        <dbReference type="ChEBI" id="CHEBI:29105"/>
    </ligand>
</feature>
<dbReference type="CDD" id="cd02440">
    <property type="entry name" value="AdoMet_MTases"/>
    <property type="match status" value="1"/>
</dbReference>
<dbReference type="EC" id="2.1.1.187" evidence="5"/>
<dbReference type="Proteomes" id="UP000321814">
    <property type="component" value="Unassembled WGS sequence"/>
</dbReference>
<evidence type="ECO:0000259" key="4">
    <source>
        <dbReference type="Pfam" id="PF21302"/>
    </source>
</evidence>
<dbReference type="RefSeq" id="WP_147905120.1">
    <property type="nucleotide sequence ID" value="NZ_BAAAGC010000015.1"/>
</dbReference>
<feature type="domain" description="Methyltransferase" evidence="3">
    <location>
        <begin position="86"/>
        <end position="194"/>
    </location>
</feature>
<keyword evidence="2" id="KW-0949">S-adenosyl-L-methionine</keyword>
<dbReference type="PIRSF" id="PIRSF018249">
    <property type="entry name" value="MyrA_prd"/>
    <property type="match status" value="1"/>
</dbReference>
<feature type="binding site" evidence="2">
    <location>
        <position position="183"/>
    </location>
    <ligand>
        <name>S-adenosyl-L-methionine</name>
        <dbReference type="ChEBI" id="CHEBI:59789"/>
    </ligand>
</feature>
<dbReference type="PANTHER" id="PTHR43460">
    <property type="entry name" value="METHYLTRANSFERASE"/>
    <property type="match status" value="1"/>
</dbReference>
<dbReference type="Pfam" id="PF13847">
    <property type="entry name" value="Methyltransf_31"/>
    <property type="match status" value="1"/>
</dbReference>
<dbReference type="InterPro" id="IPR048647">
    <property type="entry name" value="RlmA_N"/>
</dbReference>
<keyword evidence="1" id="KW-0862">Zinc</keyword>
<evidence type="ECO:0000313" key="6">
    <source>
        <dbReference type="Proteomes" id="UP000321814"/>
    </source>
</evidence>
<dbReference type="EMBL" id="VRLR01000012">
    <property type="protein sequence ID" value="TXK79003.1"/>
    <property type="molecule type" value="Genomic_DNA"/>
</dbReference>
<keyword evidence="5" id="KW-0808">Transferase</keyword>
<keyword evidence="5" id="KW-0489">Methyltransferase</keyword>
<dbReference type="PANTHER" id="PTHR43460:SF1">
    <property type="entry name" value="METHYLTRANSFERASE TYPE 11 DOMAIN-CONTAINING PROTEIN"/>
    <property type="match status" value="1"/>
</dbReference>
<feature type="binding site" evidence="1">
    <location>
        <position position="24"/>
    </location>
    <ligand>
        <name>Zn(2+)</name>
        <dbReference type="ChEBI" id="CHEBI:29105"/>
    </ligand>
</feature>
<name>A0A5C8LSJ8_9GAMM</name>
<evidence type="ECO:0000256" key="2">
    <source>
        <dbReference type="PIRSR" id="PIRSR018249-2"/>
    </source>
</evidence>
<gene>
    <name evidence="5" type="primary">rlmA</name>
    <name evidence="5" type="ORF">FU839_15730</name>
</gene>
<reference evidence="5 6" key="1">
    <citation type="submission" date="2019-08" db="EMBL/GenBank/DDBJ databases">
        <title>Draft genome analysis of Rheinheimera tangshanensis isolated from the roots of fresh rice plants (Oryza sativa).</title>
        <authorList>
            <person name="Yu Q."/>
            <person name="Qi Y."/>
            <person name="Zhang H."/>
            <person name="Pu J."/>
        </authorList>
    </citation>
    <scope>NUCLEOTIDE SEQUENCE [LARGE SCALE GENOMIC DNA]</scope>
    <source>
        <strain evidence="5 6">JA3-B52</strain>
    </source>
</reference>
<dbReference type="Pfam" id="PF21302">
    <property type="entry name" value="Zn_ribbon_RlmA"/>
    <property type="match status" value="1"/>
</dbReference>
<dbReference type="NCBIfam" id="NF008300">
    <property type="entry name" value="PRK11088.1"/>
    <property type="match status" value="1"/>
</dbReference>
<evidence type="ECO:0000313" key="5">
    <source>
        <dbReference type="EMBL" id="TXK79003.1"/>
    </source>
</evidence>
<dbReference type="OrthoDB" id="108476at2"/>
<feature type="binding site" evidence="2">
    <location>
        <position position="66"/>
    </location>
    <ligand>
        <name>S-adenosyl-L-methionine</name>
        <dbReference type="ChEBI" id="CHEBI:59789"/>
    </ligand>
</feature>
<dbReference type="InterPro" id="IPR025714">
    <property type="entry name" value="Methyltranfer_dom"/>
</dbReference>
<keyword evidence="6" id="KW-1185">Reference proteome</keyword>
<dbReference type="GO" id="GO:0052911">
    <property type="term" value="F:23S rRNA (guanine(745)-N(1))-methyltransferase activity"/>
    <property type="evidence" value="ECO:0007669"/>
    <property type="project" value="UniProtKB-EC"/>
</dbReference>
<dbReference type="Gene3D" id="3.40.50.150">
    <property type="entry name" value="Vaccinia Virus protein VP39"/>
    <property type="match status" value="1"/>
</dbReference>
<dbReference type="SUPFAM" id="SSF53335">
    <property type="entry name" value="S-adenosyl-L-methionine-dependent methyltransferases"/>
    <property type="match status" value="1"/>
</dbReference>
<keyword evidence="1" id="KW-0479">Metal-binding</keyword>
<proteinExistence type="predicted"/>
<dbReference type="InterPro" id="IPR052939">
    <property type="entry name" value="23S_rRNA_MeTrnsfrase_RlmA"/>
</dbReference>
<evidence type="ECO:0000259" key="3">
    <source>
        <dbReference type="Pfam" id="PF13847"/>
    </source>
</evidence>
<feature type="binding site" evidence="1">
    <location>
        <position position="4"/>
    </location>
    <ligand>
        <name>Zn(2+)</name>
        <dbReference type="ChEBI" id="CHEBI:29105"/>
    </ligand>
</feature>
<accession>A0A5C8LSJ8</accession>
<feature type="domain" description="23S rRNA (guanine(745)-N(1))-methyltransferase N-terminal" evidence="4">
    <location>
        <begin position="2"/>
        <end position="45"/>
    </location>
</feature>
<dbReference type="InterPro" id="IPR016718">
    <property type="entry name" value="rRNA_m1G-MeTrfase_A_prd"/>
</dbReference>
<comment type="caution">
    <text evidence="5">The sequence shown here is derived from an EMBL/GenBank/DDBJ whole genome shotgun (WGS) entry which is preliminary data.</text>
</comment>
<dbReference type="AlphaFoldDB" id="A0A5C8LSJ8"/>
<dbReference type="GO" id="GO:0046872">
    <property type="term" value="F:metal ion binding"/>
    <property type="evidence" value="ECO:0007669"/>
    <property type="project" value="UniProtKB-KW"/>
</dbReference>
<feature type="binding site" evidence="2">
    <location>
        <begin position="94"/>
        <end position="95"/>
    </location>
    <ligand>
        <name>S-adenosyl-L-methionine</name>
        <dbReference type="ChEBI" id="CHEBI:59789"/>
    </ligand>
</feature>
<sequence>MYRCPLCQQHLTQQHNSFVCASNHSFDIAKEGYLHLLPVQQKNSKVPGDSALMMQSRRDFLNAGYYQPLSDAVNQIFSEVLPAQASLLDLGCGEGYYSNRLMQALANKELGLYGLDIAKTAIKKAAKSYPAIKFCVASAWHLPFADQSFDAALKLCAPCEPDELARVLKTDGLLLTVTPAPQHLIEIKQQVYSSVRLHSDQIEAIAGFEHQQRHELQLQLTHLPADMVLNLLEMTPLAWKFKPEQKQLFAASSPQISLNFYLDLYRKNS</sequence>
<dbReference type="InterPro" id="IPR029063">
    <property type="entry name" value="SAM-dependent_MTases_sf"/>
</dbReference>
<evidence type="ECO:0000256" key="1">
    <source>
        <dbReference type="PIRSR" id="PIRSR018249-1"/>
    </source>
</evidence>
<feature type="binding site" evidence="1">
    <location>
        <position position="7"/>
    </location>
    <ligand>
        <name>Zn(2+)</name>
        <dbReference type="ChEBI" id="CHEBI:29105"/>
    </ligand>
</feature>
<organism evidence="5 6">
    <name type="scientific">Rheinheimera tangshanensis</name>
    <dbReference type="NCBI Taxonomy" id="400153"/>
    <lineage>
        <taxon>Bacteria</taxon>
        <taxon>Pseudomonadati</taxon>
        <taxon>Pseudomonadota</taxon>
        <taxon>Gammaproteobacteria</taxon>
        <taxon>Chromatiales</taxon>
        <taxon>Chromatiaceae</taxon>
        <taxon>Rheinheimera</taxon>
    </lineage>
</organism>
<protein>
    <submittedName>
        <fullName evidence="5">23S rRNA (Guanine(745)-N(1))-methyltransferase</fullName>
        <ecNumber evidence="5">2.1.1.187</ecNumber>
    </submittedName>
</protein>